<organism evidence="1 2">
    <name type="scientific">Paractinoplanes rishiriensis</name>
    <dbReference type="NCBI Taxonomy" id="1050105"/>
    <lineage>
        <taxon>Bacteria</taxon>
        <taxon>Bacillati</taxon>
        <taxon>Actinomycetota</taxon>
        <taxon>Actinomycetes</taxon>
        <taxon>Micromonosporales</taxon>
        <taxon>Micromonosporaceae</taxon>
        <taxon>Paractinoplanes</taxon>
    </lineage>
</organism>
<dbReference type="Proteomes" id="UP000636960">
    <property type="component" value="Unassembled WGS sequence"/>
</dbReference>
<accession>A0A919K116</accession>
<evidence type="ECO:0000313" key="2">
    <source>
        <dbReference type="Proteomes" id="UP000636960"/>
    </source>
</evidence>
<dbReference type="EMBL" id="BOMV01000057">
    <property type="protein sequence ID" value="GIE97439.1"/>
    <property type="molecule type" value="Genomic_DNA"/>
</dbReference>
<evidence type="ECO:0000313" key="1">
    <source>
        <dbReference type="EMBL" id="GIE97439.1"/>
    </source>
</evidence>
<proteinExistence type="predicted"/>
<reference evidence="1" key="1">
    <citation type="submission" date="2021-01" db="EMBL/GenBank/DDBJ databases">
        <title>Whole genome shotgun sequence of Actinoplanes rishiriensis NBRC 108556.</title>
        <authorList>
            <person name="Komaki H."/>
            <person name="Tamura T."/>
        </authorList>
    </citation>
    <scope>NUCLEOTIDE SEQUENCE</scope>
    <source>
        <strain evidence="1">NBRC 108556</strain>
    </source>
</reference>
<keyword evidence="2" id="KW-1185">Reference proteome</keyword>
<dbReference type="RefSeq" id="WP_239163036.1">
    <property type="nucleotide sequence ID" value="NZ_BOMV01000057.1"/>
</dbReference>
<protein>
    <submittedName>
        <fullName evidence="1">Uncharacterized protein</fullName>
    </submittedName>
</protein>
<comment type="caution">
    <text evidence="1">The sequence shown here is derived from an EMBL/GenBank/DDBJ whole genome shotgun (WGS) entry which is preliminary data.</text>
</comment>
<name>A0A919K116_9ACTN</name>
<dbReference type="AlphaFoldDB" id="A0A919K116"/>
<gene>
    <name evidence="1" type="ORF">Ari01nite_49040</name>
</gene>
<sequence>MARRDLGVDGLRVQNLSRTFDDTDPAGAYDGIRQFTARQALWTGTGIVQPC</sequence>